<dbReference type="EMBL" id="LAZR01064962">
    <property type="protein sequence ID" value="KKK56504.1"/>
    <property type="molecule type" value="Genomic_DNA"/>
</dbReference>
<name>A0A0F8YQV2_9ZZZZ</name>
<dbReference type="AlphaFoldDB" id="A0A0F8YQV2"/>
<reference evidence="1" key="1">
    <citation type="journal article" date="2015" name="Nature">
        <title>Complex archaea that bridge the gap between prokaryotes and eukaryotes.</title>
        <authorList>
            <person name="Spang A."/>
            <person name="Saw J.H."/>
            <person name="Jorgensen S.L."/>
            <person name="Zaremba-Niedzwiedzka K."/>
            <person name="Martijn J."/>
            <person name="Lind A.E."/>
            <person name="van Eijk R."/>
            <person name="Schleper C."/>
            <person name="Guy L."/>
            <person name="Ettema T.J."/>
        </authorList>
    </citation>
    <scope>NUCLEOTIDE SEQUENCE</scope>
</reference>
<accession>A0A0F8YQV2</accession>
<gene>
    <name evidence="1" type="ORF">LCGC14_3063860</name>
</gene>
<evidence type="ECO:0000313" key="1">
    <source>
        <dbReference type="EMBL" id="KKK56504.1"/>
    </source>
</evidence>
<sequence>MSSFSVNTNTGVAHEQGYRDFELIKFEPPRDDHNGKPMPGLLVTYSKGGTGWTGRGAQKYYRDHYSVHVVTSAHESESEPGTWGATTCRNMTVECSARFALEKNKRARA</sequence>
<organism evidence="1">
    <name type="scientific">marine sediment metagenome</name>
    <dbReference type="NCBI Taxonomy" id="412755"/>
    <lineage>
        <taxon>unclassified sequences</taxon>
        <taxon>metagenomes</taxon>
        <taxon>ecological metagenomes</taxon>
    </lineage>
</organism>
<proteinExistence type="predicted"/>
<protein>
    <submittedName>
        <fullName evidence="1">Uncharacterized protein</fullName>
    </submittedName>
</protein>
<comment type="caution">
    <text evidence="1">The sequence shown here is derived from an EMBL/GenBank/DDBJ whole genome shotgun (WGS) entry which is preliminary data.</text>
</comment>